<gene>
    <name evidence="1" type="ORF">GK047_12705</name>
</gene>
<proteinExistence type="predicted"/>
<organism evidence="1">
    <name type="scientific">Paenibacillus sp. SYP-B3998</name>
    <dbReference type="NCBI Taxonomy" id="2678564"/>
    <lineage>
        <taxon>Bacteria</taxon>
        <taxon>Bacillati</taxon>
        <taxon>Bacillota</taxon>
        <taxon>Bacilli</taxon>
        <taxon>Bacillales</taxon>
        <taxon>Paenibacillaceae</taxon>
        <taxon>Paenibacillus</taxon>
    </lineage>
</organism>
<evidence type="ECO:0000313" key="1">
    <source>
        <dbReference type="EMBL" id="NEW06866.1"/>
    </source>
</evidence>
<comment type="caution">
    <text evidence="1">The sequence shown here is derived from an EMBL/GenBank/DDBJ whole genome shotgun (WGS) entry which is preliminary data.</text>
</comment>
<dbReference type="AlphaFoldDB" id="A0A6G3ZXB9"/>
<name>A0A6G3ZXB9_9BACL</name>
<accession>A0A6G3ZXB9</accession>
<reference evidence="1" key="1">
    <citation type="submission" date="2020-02" db="EMBL/GenBank/DDBJ databases">
        <authorList>
            <person name="Shen X.-R."/>
            <person name="Zhang Y.-X."/>
        </authorList>
    </citation>
    <scope>NUCLEOTIDE SEQUENCE</scope>
    <source>
        <strain evidence="1">SYP-B3998</strain>
    </source>
</reference>
<dbReference type="EMBL" id="JAAIKC010000003">
    <property type="protein sequence ID" value="NEW06866.1"/>
    <property type="molecule type" value="Genomic_DNA"/>
</dbReference>
<sequence>MSRMKIIENDELLPDQINPDLWPTVDEMTLNSNDLITYQNRRTAVMMYFKREETQEKIHKITGVSPRNLYRLVSRCIEIDENGVPWGFRALIPCKTLKNYALNVIDKKYNPSRHTGEFKLLLEMYPEIKDLIDDLYLGRNRKTLEPAMKPRNIHKKFVDACKEKKFH</sequence>
<protein>
    <submittedName>
        <fullName evidence="1">Uncharacterized protein</fullName>
    </submittedName>
</protein>
<dbReference type="RefSeq" id="WP_163946647.1">
    <property type="nucleotide sequence ID" value="NZ_JAAIKC010000003.1"/>
</dbReference>